<gene>
    <name evidence="2" type="ORF">GCM10019016_044510</name>
</gene>
<evidence type="ECO:0000313" key="2">
    <source>
        <dbReference type="EMBL" id="GAA3497349.1"/>
    </source>
</evidence>
<organism evidence="2 3">
    <name type="scientific">Streptomyces prasinosporus</name>
    <dbReference type="NCBI Taxonomy" id="68256"/>
    <lineage>
        <taxon>Bacteria</taxon>
        <taxon>Bacillati</taxon>
        <taxon>Actinomycetota</taxon>
        <taxon>Actinomycetes</taxon>
        <taxon>Kitasatosporales</taxon>
        <taxon>Streptomycetaceae</taxon>
        <taxon>Streptomyces</taxon>
        <taxon>Streptomyces albogriseolus group</taxon>
    </lineage>
</organism>
<feature type="region of interest" description="Disordered" evidence="1">
    <location>
        <begin position="39"/>
        <end position="68"/>
    </location>
</feature>
<sequence length="122" mass="11743">MDRNCLSACFVRRLGGAPDGHSGPDPLRACVPTGAARVGADGAAGDAPAPIPLPGKADTPRPSRAPRGVCPGRHGWAQGAGVGPGVVLGCSGGFRGAAPKATATAVSSVPVRTPSPGACADA</sequence>
<evidence type="ECO:0000256" key="1">
    <source>
        <dbReference type="SAM" id="MobiDB-lite"/>
    </source>
</evidence>
<proteinExistence type="predicted"/>
<feature type="compositionally biased region" description="Low complexity" evidence="1">
    <location>
        <begin position="39"/>
        <end position="48"/>
    </location>
</feature>
<protein>
    <submittedName>
        <fullName evidence="2">Uncharacterized protein</fullName>
    </submittedName>
</protein>
<evidence type="ECO:0000313" key="3">
    <source>
        <dbReference type="Proteomes" id="UP001501455"/>
    </source>
</evidence>
<reference evidence="3" key="1">
    <citation type="journal article" date="2019" name="Int. J. Syst. Evol. Microbiol.">
        <title>The Global Catalogue of Microorganisms (GCM) 10K type strain sequencing project: providing services to taxonomists for standard genome sequencing and annotation.</title>
        <authorList>
            <consortium name="The Broad Institute Genomics Platform"/>
            <consortium name="The Broad Institute Genome Sequencing Center for Infectious Disease"/>
            <person name="Wu L."/>
            <person name="Ma J."/>
        </authorList>
    </citation>
    <scope>NUCLEOTIDE SEQUENCE [LARGE SCALE GENOMIC DNA]</scope>
    <source>
        <strain evidence="3">JCM 4816</strain>
    </source>
</reference>
<name>A0ABP6TRJ2_9ACTN</name>
<keyword evidence="3" id="KW-1185">Reference proteome</keyword>
<comment type="caution">
    <text evidence="2">The sequence shown here is derived from an EMBL/GenBank/DDBJ whole genome shotgun (WGS) entry which is preliminary data.</text>
</comment>
<dbReference type="EMBL" id="BAAAXF010000032">
    <property type="protein sequence ID" value="GAA3497349.1"/>
    <property type="molecule type" value="Genomic_DNA"/>
</dbReference>
<dbReference type="Proteomes" id="UP001501455">
    <property type="component" value="Unassembled WGS sequence"/>
</dbReference>
<accession>A0ABP6TRJ2</accession>